<protein>
    <recommendedName>
        <fullName evidence="6">Aminoglycoside phosphotransferase domain-containing protein</fullName>
    </recommendedName>
</protein>
<evidence type="ECO:0000256" key="5">
    <source>
        <dbReference type="ARBA" id="ARBA00022840"/>
    </source>
</evidence>
<dbReference type="GO" id="GO:0005524">
    <property type="term" value="F:ATP binding"/>
    <property type="evidence" value="ECO:0007669"/>
    <property type="project" value="UniProtKB-KW"/>
</dbReference>
<dbReference type="PANTHER" id="PTHR34273">
    <property type="entry name" value="METHYLTHIORIBOSE KINASE"/>
    <property type="match status" value="1"/>
</dbReference>
<sequence length="367" mass="41190">MSLDTTIEDEAKNQISEALPKSFACSSLTRLSGGTANFVYRGILCDTTKSIIIKHTKDHSASNPDFKIDIQRCHFEEAILRSLDCLPPYSEAGITVKTPQLLHFDAKTGVQIVEDLPNSVDLKTFLLSKVSSGISKSSARSLGRALGSWLRSFHDWGNSNNRDECKETLSRNQTMKDLKFWVNYTMLLDTVKNFPTILDKNRDIFERVHKFAATELTQKDCDDEYGIIHGDFWTGNILILNVEAGDQLGATLFVIDWELSQIGSRALDLGQMIAELYETELFNRSKVGVSIIEGLLQGYGHLSDKMAFRTAIHVGVHLVCWGSRVPGWGSEDQVEEVVKVGNDLIVHGWAKDKEWFENHALGFLFKN</sequence>
<dbReference type="Gene3D" id="3.90.1200.10">
    <property type="match status" value="1"/>
</dbReference>
<dbReference type="EMBL" id="MLKD01000001">
    <property type="protein sequence ID" value="OQE31840.1"/>
    <property type="molecule type" value="Genomic_DNA"/>
</dbReference>
<accession>A0A1V6U0V1</accession>
<keyword evidence="4" id="KW-0418">Kinase</keyword>
<comment type="similarity">
    <text evidence="1">Belongs to the methylthioribose kinase family.</text>
</comment>
<proteinExistence type="inferred from homology"/>
<evidence type="ECO:0000256" key="1">
    <source>
        <dbReference type="ARBA" id="ARBA00010165"/>
    </source>
</evidence>
<reference evidence="8" key="1">
    <citation type="journal article" date="2017" name="Nat. Microbiol.">
        <title>Global analysis of biosynthetic gene clusters reveals vast potential of secondary metabolite production in Penicillium species.</title>
        <authorList>
            <person name="Nielsen J.C."/>
            <person name="Grijseels S."/>
            <person name="Prigent S."/>
            <person name="Ji B."/>
            <person name="Dainat J."/>
            <person name="Nielsen K.F."/>
            <person name="Frisvad J.C."/>
            <person name="Workman M."/>
            <person name="Nielsen J."/>
        </authorList>
    </citation>
    <scope>NUCLEOTIDE SEQUENCE [LARGE SCALE GENOMIC DNA]</scope>
    <source>
        <strain evidence="8">IBT 24891</strain>
    </source>
</reference>
<name>A0A1V6U0V1_9EURO</name>
<dbReference type="SUPFAM" id="SSF56112">
    <property type="entry name" value="Protein kinase-like (PK-like)"/>
    <property type="match status" value="1"/>
</dbReference>
<evidence type="ECO:0000313" key="7">
    <source>
        <dbReference type="EMBL" id="OQE31840.1"/>
    </source>
</evidence>
<feature type="domain" description="Aminoglycoside phosphotransferase" evidence="6">
    <location>
        <begin position="77"/>
        <end position="302"/>
    </location>
</feature>
<dbReference type="InterPro" id="IPR011009">
    <property type="entry name" value="Kinase-like_dom_sf"/>
</dbReference>
<evidence type="ECO:0000256" key="2">
    <source>
        <dbReference type="ARBA" id="ARBA00022679"/>
    </source>
</evidence>
<dbReference type="PANTHER" id="PTHR34273:SF2">
    <property type="entry name" value="METHYLTHIORIBOSE KINASE"/>
    <property type="match status" value="1"/>
</dbReference>
<comment type="caution">
    <text evidence="7">The sequence shown here is derived from an EMBL/GenBank/DDBJ whole genome shotgun (WGS) entry which is preliminary data.</text>
</comment>
<organism evidence="7 8">
    <name type="scientific">Penicillium steckii</name>
    <dbReference type="NCBI Taxonomy" id="303698"/>
    <lineage>
        <taxon>Eukaryota</taxon>
        <taxon>Fungi</taxon>
        <taxon>Dikarya</taxon>
        <taxon>Ascomycota</taxon>
        <taxon>Pezizomycotina</taxon>
        <taxon>Eurotiomycetes</taxon>
        <taxon>Eurotiomycetidae</taxon>
        <taxon>Eurotiales</taxon>
        <taxon>Aspergillaceae</taxon>
        <taxon>Penicillium</taxon>
    </lineage>
</organism>
<evidence type="ECO:0000313" key="8">
    <source>
        <dbReference type="Proteomes" id="UP000191285"/>
    </source>
</evidence>
<dbReference type="OrthoDB" id="25129at2759"/>
<keyword evidence="8" id="KW-1185">Reference proteome</keyword>
<evidence type="ECO:0000256" key="3">
    <source>
        <dbReference type="ARBA" id="ARBA00022741"/>
    </source>
</evidence>
<gene>
    <name evidence="7" type="ORF">PENSTE_c001G01745</name>
</gene>
<evidence type="ECO:0000256" key="4">
    <source>
        <dbReference type="ARBA" id="ARBA00022777"/>
    </source>
</evidence>
<keyword evidence="3" id="KW-0547">Nucleotide-binding</keyword>
<dbReference type="InterPro" id="IPR002575">
    <property type="entry name" value="Aminoglycoside_PTrfase"/>
</dbReference>
<dbReference type="GO" id="GO:0016301">
    <property type="term" value="F:kinase activity"/>
    <property type="evidence" value="ECO:0007669"/>
    <property type="project" value="UniProtKB-KW"/>
</dbReference>
<dbReference type="Pfam" id="PF01636">
    <property type="entry name" value="APH"/>
    <property type="match status" value="1"/>
</dbReference>
<keyword evidence="2" id="KW-0808">Transferase</keyword>
<dbReference type="Proteomes" id="UP000191285">
    <property type="component" value="Unassembled WGS sequence"/>
</dbReference>
<evidence type="ECO:0000259" key="6">
    <source>
        <dbReference type="Pfam" id="PF01636"/>
    </source>
</evidence>
<dbReference type="STRING" id="303698.A0A1V6U0V1"/>
<keyword evidence="5" id="KW-0067">ATP-binding</keyword>
<dbReference type="Gene3D" id="3.30.200.20">
    <property type="entry name" value="Phosphorylase Kinase, domain 1"/>
    <property type="match status" value="1"/>
</dbReference>
<dbReference type="AlphaFoldDB" id="A0A1V6U0V1"/>